<feature type="region of interest" description="Disordered" evidence="1">
    <location>
        <begin position="417"/>
        <end position="436"/>
    </location>
</feature>
<feature type="compositionally biased region" description="Polar residues" evidence="1">
    <location>
        <begin position="148"/>
        <end position="164"/>
    </location>
</feature>
<dbReference type="Proteomes" id="UP000192220">
    <property type="component" value="Unplaced"/>
</dbReference>
<feature type="region of interest" description="Disordered" evidence="1">
    <location>
        <begin position="1"/>
        <end position="41"/>
    </location>
</feature>
<feature type="compositionally biased region" description="Acidic residues" evidence="1">
    <location>
        <begin position="64"/>
        <end position="75"/>
    </location>
</feature>
<feature type="compositionally biased region" description="Polar residues" evidence="1">
    <location>
        <begin position="19"/>
        <end position="36"/>
    </location>
</feature>
<feature type="region of interest" description="Disordered" evidence="1">
    <location>
        <begin position="444"/>
        <end position="555"/>
    </location>
</feature>
<dbReference type="OrthoDB" id="9898538at2759"/>
<accession>A0A2I4CES6</accession>
<dbReference type="RefSeq" id="XP_013878492.1">
    <property type="nucleotide sequence ID" value="XM_014023038.1"/>
</dbReference>
<protein>
    <submittedName>
        <fullName evidence="3">Specifically androgen-regulated gene protein</fullName>
    </submittedName>
</protein>
<feature type="compositionally biased region" description="Pro residues" evidence="1">
    <location>
        <begin position="392"/>
        <end position="403"/>
    </location>
</feature>
<dbReference type="STRING" id="52670.A0A2I4CES6"/>
<dbReference type="PANTHER" id="PTHR21555">
    <property type="entry name" value="SPECIFICALLY ANDROGEN-REGULATED GENE PROTEIN"/>
    <property type="match status" value="1"/>
</dbReference>
<feature type="region of interest" description="Disordered" evidence="1">
    <location>
        <begin position="64"/>
        <end position="408"/>
    </location>
</feature>
<feature type="compositionally biased region" description="Low complexity" evidence="1">
    <location>
        <begin position="132"/>
        <end position="147"/>
    </location>
</feature>
<feature type="compositionally biased region" description="Low complexity" evidence="1">
    <location>
        <begin position="372"/>
        <end position="391"/>
    </location>
</feature>
<dbReference type="PANTHER" id="PTHR21555:SF0">
    <property type="entry name" value="SPECIFICALLY ANDROGEN-REGULATED GENE PROTEIN"/>
    <property type="match status" value="1"/>
</dbReference>
<evidence type="ECO:0000313" key="3">
    <source>
        <dbReference type="RefSeq" id="XP_013878492.1"/>
    </source>
</evidence>
<organism evidence="2 3">
    <name type="scientific">Austrofundulus limnaeus</name>
    <name type="common">Annual killifish</name>
    <dbReference type="NCBI Taxonomy" id="52670"/>
    <lineage>
        <taxon>Eukaryota</taxon>
        <taxon>Metazoa</taxon>
        <taxon>Chordata</taxon>
        <taxon>Craniata</taxon>
        <taxon>Vertebrata</taxon>
        <taxon>Euteleostomi</taxon>
        <taxon>Actinopterygii</taxon>
        <taxon>Neopterygii</taxon>
        <taxon>Teleostei</taxon>
        <taxon>Neoteleostei</taxon>
        <taxon>Acanthomorphata</taxon>
        <taxon>Ovalentaria</taxon>
        <taxon>Atherinomorphae</taxon>
        <taxon>Cyprinodontiformes</taxon>
        <taxon>Rivulidae</taxon>
        <taxon>Austrofundulus</taxon>
    </lineage>
</organism>
<dbReference type="AlphaFoldDB" id="A0A2I4CES6"/>
<feature type="compositionally biased region" description="Polar residues" evidence="1">
    <location>
        <begin position="539"/>
        <end position="555"/>
    </location>
</feature>
<evidence type="ECO:0000313" key="2">
    <source>
        <dbReference type="Proteomes" id="UP000192220"/>
    </source>
</evidence>
<feature type="compositionally biased region" description="Pro residues" evidence="1">
    <location>
        <begin position="267"/>
        <end position="283"/>
    </location>
</feature>
<feature type="compositionally biased region" description="Basic and acidic residues" evidence="1">
    <location>
        <begin position="506"/>
        <end position="517"/>
    </location>
</feature>
<feature type="compositionally biased region" description="Polar residues" evidence="1">
    <location>
        <begin position="88"/>
        <end position="98"/>
    </location>
</feature>
<proteinExistence type="predicted"/>
<feature type="compositionally biased region" description="Basic and acidic residues" evidence="1">
    <location>
        <begin position="317"/>
        <end position="344"/>
    </location>
</feature>
<gene>
    <name evidence="3" type="primary">LOC106527997</name>
</gene>
<reference evidence="3" key="1">
    <citation type="submission" date="2025-08" db="UniProtKB">
        <authorList>
            <consortium name="RefSeq"/>
        </authorList>
    </citation>
    <scope>IDENTIFICATION</scope>
</reference>
<name>A0A2I4CES6_AUSLI</name>
<dbReference type="InterPro" id="IPR026152">
    <property type="entry name" value="SARG"/>
</dbReference>
<dbReference type="InParanoid" id="A0A2I4CES6"/>
<sequence length="581" mass="61191">MLKSGTWPGNVAVGPLSDMDSSGSCDSVISTNSGCSDDSMEHLTPEERACLMFLEETIEALEVEEDSGLSTDEPDLVTKAKDQIRVNGISSLVSQSDSLGMPTPPSPAAADPAHMTFTPQGETEHHAPNQNSEPQSAPSSPLLESAPGCTTPSAANQTEATGLTLNGACDPESVTSTWTCSDEETSEIDLSIFPPPSDFKDDLDPDSLPEELNDVPAPPEFSTEPEPHVEPVQLNSTDSVDKISETSSLTEDPPPSLPANASGSLSNPPPEFTPPRSPPPVAPKPKKLPGNIVLPSQKAAAGSSDGSVRPLPTSSDRLMEDHRKVHTEALRKLGLLKEKQEETSLVRNPNGSKYRRSWNGPSPPLTPSYTHLSSPLQTSPSPQFVPSAAALPAPPPPPPPPTQDPVVLPVPTAFCDSIRPLPSLNKLPAGADVPDAAASIPAPASVQQLTSPKVTDKKSAAPQPPAVGLSFHLTGPNPDRANQRAIGEQSPQPPLSSRPRPASPGSRRDVPSAKGEDVQAAPTASKQLDAQRAPHAHNVLQQSRESSKLPRSQGISVLICPRPENVEGRREALKKLGLLRD</sequence>
<dbReference type="GeneID" id="106527997"/>
<keyword evidence="2" id="KW-1185">Reference proteome</keyword>
<dbReference type="KEGG" id="alim:106527997"/>
<evidence type="ECO:0000256" key="1">
    <source>
        <dbReference type="SAM" id="MobiDB-lite"/>
    </source>
</evidence>
<feature type="compositionally biased region" description="Acidic residues" evidence="1">
    <location>
        <begin position="201"/>
        <end position="213"/>
    </location>
</feature>
<dbReference type="Pfam" id="PF15385">
    <property type="entry name" value="SARG"/>
    <property type="match status" value="1"/>
</dbReference>